<dbReference type="Gene3D" id="3.40.50.720">
    <property type="entry name" value="NAD(P)-binding Rossmann-like Domain"/>
    <property type="match status" value="1"/>
</dbReference>
<evidence type="ECO:0000256" key="1">
    <source>
        <dbReference type="ARBA" id="ARBA00006484"/>
    </source>
</evidence>
<evidence type="ECO:0000313" key="3">
    <source>
        <dbReference type="EMBL" id="SEL35792.1"/>
    </source>
</evidence>
<dbReference type="InterPro" id="IPR002347">
    <property type="entry name" value="SDR_fam"/>
</dbReference>
<dbReference type="Pfam" id="PF13561">
    <property type="entry name" value="adh_short_C2"/>
    <property type="match status" value="1"/>
</dbReference>
<organism evidence="3 4">
    <name type="scientific">Nitrosovibrio tenuis</name>
    <dbReference type="NCBI Taxonomy" id="1233"/>
    <lineage>
        <taxon>Bacteria</taxon>
        <taxon>Pseudomonadati</taxon>
        <taxon>Pseudomonadota</taxon>
        <taxon>Betaproteobacteria</taxon>
        <taxon>Nitrosomonadales</taxon>
        <taxon>Nitrosomonadaceae</taxon>
        <taxon>Nitrosovibrio</taxon>
    </lineage>
</organism>
<dbReference type="OrthoDB" id="8557335at2"/>
<dbReference type="Proteomes" id="UP000198620">
    <property type="component" value="Unassembled WGS sequence"/>
</dbReference>
<dbReference type="PANTHER" id="PTHR42760">
    <property type="entry name" value="SHORT-CHAIN DEHYDROGENASES/REDUCTASES FAMILY MEMBER"/>
    <property type="match status" value="1"/>
</dbReference>
<dbReference type="AlphaFoldDB" id="A0A1H7PJ49"/>
<protein>
    <submittedName>
        <fullName evidence="3">2-deoxy-D-gluconate 3-dehydrogenase</fullName>
    </submittedName>
</protein>
<proteinExistence type="inferred from homology"/>
<evidence type="ECO:0000256" key="2">
    <source>
        <dbReference type="ARBA" id="ARBA00023002"/>
    </source>
</evidence>
<dbReference type="STRING" id="1233.SAMN05216387_10950"/>
<evidence type="ECO:0000313" key="4">
    <source>
        <dbReference type="Proteomes" id="UP000198620"/>
    </source>
</evidence>
<comment type="similarity">
    <text evidence="1">Belongs to the short-chain dehydrogenases/reductases (SDR) family.</text>
</comment>
<reference evidence="3 4" key="1">
    <citation type="submission" date="2016-10" db="EMBL/GenBank/DDBJ databases">
        <authorList>
            <person name="de Groot N.N."/>
        </authorList>
    </citation>
    <scope>NUCLEOTIDE SEQUENCE [LARGE SCALE GENOMIC DNA]</scope>
    <source>
        <strain evidence="3 4">Nv1</strain>
    </source>
</reference>
<sequence length="278" mass="30140">MNQAYKGTPFDLTGRVVLISGATGLLGKEFALAAASAGAHLVMGDLNISKLESLKSEIASASPDTQTWVQVLDVTDADSCRSIAQLCEARFNRIDAVVHSAAIDPKFEQGSDTSRFSKFTELPRELWEASLDVNLTGAFLFAQATCKVMEKSGKGSVIFLGSNYGLVGPDQRIYKKAGQEHQTYKPAVYSVCKAGLLGLTKFLAAYYMNTSIRINMLTPSGVWNQHDDEFANNYSSRTILGRMSEKNEYRGAIIFLASDASSYMTGANLVIDGGWTAL</sequence>
<dbReference type="EMBL" id="FOBH01000009">
    <property type="protein sequence ID" value="SEL35792.1"/>
    <property type="molecule type" value="Genomic_DNA"/>
</dbReference>
<dbReference type="PANTHER" id="PTHR42760:SF133">
    <property type="entry name" value="3-OXOACYL-[ACYL-CARRIER-PROTEIN] REDUCTASE"/>
    <property type="match status" value="1"/>
</dbReference>
<dbReference type="SUPFAM" id="SSF51735">
    <property type="entry name" value="NAD(P)-binding Rossmann-fold domains"/>
    <property type="match status" value="1"/>
</dbReference>
<keyword evidence="4" id="KW-1185">Reference proteome</keyword>
<dbReference type="PRINTS" id="PR00081">
    <property type="entry name" value="GDHRDH"/>
</dbReference>
<keyword evidence="2" id="KW-0560">Oxidoreductase</keyword>
<dbReference type="InterPro" id="IPR036291">
    <property type="entry name" value="NAD(P)-bd_dom_sf"/>
</dbReference>
<dbReference type="GO" id="GO:0016616">
    <property type="term" value="F:oxidoreductase activity, acting on the CH-OH group of donors, NAD or NADP as acceptor"/>
    <property type="evidence" value="ECO:0007669"/>
    <property type="project" value="TreeGrafter"/>
</dbReference>
<gene>
    <name evidence="3" type="ORF">SAMN05216387_10950</name>
</gene>
<dbReference type="RefSeq" id="WP_090829066.1">
    <property type="nucleotide sequence ID" value="NZ_FOBH01000009.1"/>
</dbReference>
<accession>A0A1H7PJ49</accession>
<name>A0A1H7PJ49_9PROT</name>